<dbReference type="RefSeq" id="WP_085492712.1">
    <property type="nucleotide sequence ID" value="NZ_FXAZ01000001.1"/>
</dbReference>
<proteinExistence type="predicted"/>
<dbReference type="OrthoDB" id="2382331at2"/>
<name>A0A1X7IGT1_9BACL</name>
<evidence type="ECO:0000313" key="3">
    <source>
        <dbReference type="Proteomes" id="UP000193834"/>
    </source>
</evidence>
<gene>
    <name evidence="2" type="ORF">SAMN06295960_0448</name>
</gene>
<organism evidence="2 3">
    <name type="scientific">Paenibacillus aquistagni</name>
    <dbReference type="NCBI Taxonomy" id="1852522"/>
    <lineage>
        <taxon>Bacteria</taxon>
        <taxon>Bacillati</taxon>
        <taxon>Bacillota</taxon>
        <taxon>Bacilli</taxon>
        <taxon>Bacillales</taxon>
        <taxon>Paenibacillaceae</taxon>
        <taxon>Paenibacillus</taxon>
    </lineage>
</organism>
<protein>
    <submittedName>
        <fullName evidence="2">Uncharacterized protein</fullName>
    </submittedName>
</protein>
<keyword evidence="3" id="KW-1185">Reference proteome</keyword>
<feature type="region of interest" description="Disordered" evidence="1">
    <location>
        <begin position="1"/>
        <end position="21"/>
    </location>
</feature>
<reference evidence="2 3" key="1">
    <citation type="submission" date="2017-04" db="EMBL/GenBank/DDBJ databases">
        <authorList>
            <person name="Afonso C.L."/>
            <person name="Miller P.J."/>
            <person name="Scott M.A."/>
            <person name="Spackman E."/>
            <person name="Goraichik I."/>
            <person name="Dimitrov K.M."/>
            <person name="Suarez D.L."/>
            <person name="Swayne D.E."/>
        </authorList>
    </citation>
    <scope>NUCLEOTIDE SEQUENCE [LARGE SCALE GENOMIC DNA]</scope>
    <source>
        <strain evidence="2 3">11</strain>
    </source>
</reference>
<accession>A0A1X7IGT1</accession>
<dbReference type="AlphaFoldDB" id="A0A1X7IGT1"/>
<evidence type="ECO:0000313" key="2">
    <source>
        <dbReference type="EMBL" id="SMG14010.1"/>
    </source>
</evidence>
<dbReference type="Proteomes" id="UP000193834">
    <property type="component" value="Unassembled WGS sequence"/>
</dbReference>
<evidence type="ECO:0000256" key="1">
    <source>
        <dbReference type="SAM" id="MobiDB-lite"/>
    </source>
</evidence>
<feature type="compositionally biased region" description="Basic residues" evidence="1">
    <location>
        <begin position="1"/>
        <end position="11"/>
    </location>
</feature>
<dbReference type="STRING" id="1852522.SAMN06295960_0448"/>
<dbReference type="EMBL" id="FXAZ01000001">
    <property type="protein sequence ID" value="SMG14010.1"/>
    <property type="molecule type" value="Genomic_DNA"/>
</dbReference>
<sequence>MAKGKSTKKKKELSGGRAQNNMRMVTSDRCEACPTPCSRGLAYAARMKEPGAVGQGVPCVLTKTKIGG</sequence>